<evidence type="ECO:0000313" key="1">
    <source>
        <dbReference type="EMBL" id="GJT02473.1"/>
    </source>
</evidence>
<proteinExistence type="predicted"/>
<comment type="caution">
    <text evidence="1">The sequence shown here is derived from an EMBL/GenBank/DDBJ whole genome shotgun (WGS) entry which is preliminary data.</text>
</comment>
<name>A0ABQ5AMK2_9ASTR</name>
<dbReference type="EMBL" id="BQNB010012352">
    <property type="protein sequence ID" value="GJT02473.1"/>
    <property type="molecule type" value="Genomic_DNA"/>
</dbReference>
<reference evidence="1" key="1">
    <citation type="journal article" date="2022" name="Int. J. Mol. Sci.">
        <title>Draft Genome of Tanacetum Coccineum: Genomic Comparison of Closely Related Tanacetum-Family Plants.</title>
        <authorList>
            <person name="Yamashiro T."/>
            <person name="Shiraishi A."/>
            <person name="Nakayama K."/>
            <person name="Satake H."/>
        </authorList>
    </citation>
    <scope>NUCLEOTIDE SEQUENCE</scope>
</reference>
<evidence type="ECO:0000313" key="2">
    <source>
        <dbReference type="Proteomes" id="UP001151760"/>
    </source>
</evidence>
<keyword evidence="2" id="KW-1185">Reference proteome</keyword>
<reference evidence="1" key="2">
    <citation type="submission" date="2022-01" db="EMBL/GenBank/DDBJ databases">
        <authorList>
            <person name="Yamashiro T."/>
            <person name="Shiraishi A."/>
            <person name="Satake H."/>
            <person name="Nakayama K."/>
        </authorList>
    </citation>
    <scope>NUCLEOTIDE SEQUENCE</scope>
</reference>
<gene>
    <name evidence="1" type="ORF">Tco_0823642</name>
</gene>
<sequence length="88" mass="10083">MGCLKLSSNGEDKWVWNGNASRNFKVKILSKSVQNSLLKNDAIGVFYYSLWAIWKWRNKIVNAMPEEIARTKDEDIFPSIQSSAPLFS</sequence>
<protein>
    <submittedName>
        <fullName evidence="1">Uncharacterized protein</fullName>
    </submittedName>
</protein>
<accession>A0ABQ5AMK2</accession>
<organism evidence="1 2">
    <name type="scientific">Tanacetum coccineum</name>
    <dbReference type="NCBI Taxonomy" id="301880"/>
    <lineage>
        <taxon>Eukaryota</taxon>
        <taxon>Viridiplantae</taxon>
        <taxon>Streptophyta</taxon>
        <taxon>Embryophyta</taxon>
        <taxon>Tracheophyta</taxon>
        <taxon>Spermatophyta</taxon>
        <taxon>Magnoliopsida</taxon>
        <taxon>eudicotyledons</taxon>
        <taxon>Gunneridae</taxon>
        <taxon>Pentapetalae</taxon>
        <taxon>asterids</taxon>
        <taxon>campanulids</taxon>
        <taxon>Asterales</taxon>
        <taxon>Asteraceae</taxon>
        <taxon>Asteroideae</taxon>
        <taxon>Anthemideae</taxon>
        <taxon>Anthemidinae</taxon>
        <taxon>Tanacetum</taxon>
    </lineage>
</organism>
<dbReference type="Proteomes" id="UP001151760">
    <property type="component" value="Unassembled WGS sequence"/>
</dbReference>